<evidence type="ECO:0000256" key="4">
    <source>
        <dbReference type="ARBA" id="ARBA00023098"/>
    </source>
</evidence>
<dbReference type="CDD" id="cd06558">
    <property type="entry name" value="crotonase-like"/>
    <property type="match status" value="1"/>
</dbReference>
<comment type="similarity">
    <text evidence="1">Belongs to the enoyl-CoA hydratase/isomerase family.</text>
</comment>
<dbReference type="EMBL" id="CP053073">
    <property type="protein sequence ID" value="QJR14912.1"/>
    <property type="molecule type" value="Genomic_DNA"/>
</dbReference>
<dbReference type="InterPro" id="IPR052377">
    <property type="entry name" value="Mitochondrial_ECH-domain"/>
</dbReference>
<dbReference type="PANTHER" id="PTHR43602:SF1">
    <property type="entry name" value="ENOYL-COA HYDRATASE DOMAIN-CONTAINING PROTEIN 3, MITOCHONDRIAL"/>
    <property type="match status" value="1"/>
</dbReference>
<dbReference type="Gene3D" id="1.10.12.10">
    <property type="entry name" value="Lyase 2-enoyl-coa Hydratase, Chain A, domain 2"/>
    <property type="match status" value="1"/>
</dbReference>
<dbReference type="InterPro" id="IPR014748">
    <property type="entry name" value="Enoyl-CoA_hydra_C"/>
</dbReference>
<evidence type="ECO:0000256" key="5">
    <source>
        <dbReference type="ARBA" id="ARBA00037410"/>
    </source>
</evidence>
<dbReference type="InterPro" id="IPR029045">
    <property type="entry name" value="ClpP/crotonase-like_dom_sf"/>
</dbReference>
<evidence type="ECO:0000313" key="8">
    <source>
        <dbReference type="Proteomes" id="UP000503096"/>
    </source>
</evidence>
<protein>
    <recommendedName>
        <fullName evidence="6">Enoyl-CoA hydratase domain-containing protein 3, mitochondrial</fullName>
    </recommendedName>
</protein>
<dbReference type="SUPFAM" id="SSF52096">
    <property type="entry name" value="ClpP/crotonase"/>
    <property type="match status" value="1"/>
</dbReference>
<sequence length="255" mass="27287">MSELLVSVDDGIATLTLNRPRQYNALSSALLGALDSELDRIAGDEAVRVVIITGAGASFCSGHDLKEMRAASQEEVQRLFATCSAFMQKLTALPQPVIAAVNGLATAAGCQLIAQCDLAVANEHARFAVSGVNLGLFCSTPAVALSRNISRKRAAEMLFTGEFIEAATALDWGLVNRVAPADRLMETTRELANNLKAKPRASLALGKALFYRQLEAQMRTAYDDASRTIAANMAEGDAQEGVDAFLEKRPPNWKS</sequence>
<evidence type="ECO:0000256" key="3">
    <source>
        <dbReference type="ARBA" id="ARBA00022946"/>
    </source>
</evidence>
<dbReference type="Pfam" id="PF00378">
    <property type="entry name" value="ECH_1"/>
    <property type="match status" value="1"/>
</dbReference>
<keyword evidence="3" id="KW-0809">Transit peptide</keyword>
<dbReference type="Proteomes" id="UP000503096">
    <property type="component" value="Chromosome"/>
</dbReference>
<evidence type="ECO:0000256" key="1">
    <source>
        <dbReference type="ARBA" id="ARBA00005254"/>
    </source>
</evidence>
<dbReference type="AlphaFoldDB" id="A0A6M4H6E7"/>
<keyword evidence="7" id="KW-0456">Lyase</keyword>
<dbReference type="GO" id="GO:0006631">
    <property type="term" value="P:fatty acid metabolic process"/>
    <property type="evidence" value="ECO:0007669"/>
    <property type="project" value="UniProtKB-KW"/>
</dbReference>
<organism evidence="7 8">
    <name type="scientific">Usitatibacter palustris</name>
    <dbReference type="NCBI Taxonomy" id="2732487"/>
    <lineage>
        <taxon>Bacteria</taxon>
        <taxon>Pseudomonadati</taxon>
        <taxon>Pseudomonadota</taxon>
        <taxon>Betaproteobacteria</taxon>
        <taxon>Nitrosomonadales</taxon>
        <taxon>Usitatibacteraceae</taxon>
        <taxon>Usitatibacter</taxon>
    </lineage>
</organism>
<evidence type="ECO:0000313" key="7">
    <source>
        <dbReference type="EMBL" id="QJR14912.1"/>
    </source>
</evidence>
<dbReference type="PANTHER" id="PTHR43602">
    <property type="match status" value="1"/>
</dbReference>
<dbReference type="RefSeq" id="WP_171161723.1">
    <property type="nucleotide sequence ID" value="NZ_CP053073.1"/>
</dbReference>
<dbReference type="InterPro" id="IPR001753">
    <property type="entry name" value="Enoyl-CoA_hydra/iso"/>
</dbReference>
<keyword evidence="4" id="KW-0443">Lipid metabolism</keyword>
<gene>
    <name evidence="7" type="primary">paaF</name>
    <name evidence="7" type="ORF">DSM104440_01727</name>
</gene>
<dbReference type="KEGG" id="upl:DSM104440_01727"/>
<keyword evidence="2" id="KW-0276">Fatty acid metabolism</keyword>
<evidence type="ECO:0000256" key="2">
    <source>
        <dbReference type="ARBA" id="ARBA00022832"/>
    </source>
</evidence>
<dbReference type="FunCoup" id="A0A6M4H6E7">
    <property type="interactions" value="350"/>
</dbReference>
<keyword evidence="8" id="KW-1185">Reference proteome</keyword>
<dbReference type="Gene3D" id="3.90.226.10">
    <property type="entry name" value="2-enoyl-CoA Hydratase, Chain A, domain 1"/>
    <property type="match status" value="1"/>
</dbReference>
<evidence type="ECO:0000256" key="6">
    <source>
        <dbReference type="ARBA" id="ARBA00040545"/>
    </source>
</evidence>
<accession>A0A6M4H6E7</accession>
<name>A0A6M4H6E7_9PROT</name>
<proteinExistence type="inferred from homology"/>
<dbReference type="GO" id="GO:0016836">
    <property type="term" value="F:hydro-lyase activity"/>
    <property type="evidence" value="ECO:0007669"/>
    <property type="project" value="TreeGrafter"/>
</dbReference>
<dbReference type="InParanoid" id="A0A6M4H6E7"/>
<reference evidence="7 8" key="1">
    <citation type="submission" date="2020-04" db="EMBL/GenBank/DDBJ databases">
        <title>Usitatibacter rugosus gen. nov., sp. nov. and Usitatibacter palustris sp. nov., novel members of Usitatibacteraceae fam. nov. within the order Nitrosomonadales isolated from soil.</title>
        <authorList>
            <person name="Huber K.J."/>
            <person name="Neumann-Schaal M."/>
            <person name="Geppert A."/>
            <person name="Luckner M."/>
            <person name="Wanner G."/>
            <person name="Overmann J."/>
        </authorList>
    </citation>
    <scope>NUCLEOTIDE SEQUENCE [LARGE SCALE GENOMIC DNA]</scope>
    <source>
        <strain evidence="7 8">Swamp67</strain>
    </source>
</reference>
<comment type="function">
    <text evidence="5">May play a role in fatty acid biosynthesis and insulin sensitivity.</text>
</comment>
<dbReference type="NCBIfam" id="NF006008">
    <property type="entry name" value="PRK08139.1"/>
    <property type="match status" value="1"/>
</dbReference>